<dbReference type="Pfam" id="PF00069">
    <property type="entry name" value="Pkinase"/>
    <property type="match status" value="1"/>
</dbReference>
<accession>K3X751</accession>
<sequence length="261" mass="28775">MGSRVYRLEHRPLYQQMRADPRLVQCLVRQLLEAVQILSEHRIVHADIKPDNILLRPWQAPAVDNAAVSRSEKALLHVQLIDFGSAIVSELHRYPANQGRGGGGGGGTPEYTPPEALVPSTPPPPSQASSSRLVVSGVDTAHSSSPSFDVWSVGAVFLELLCGFPLWFGYRSRIEVAGKEYWVKNGGPFTTKHRNPASIQQRQLEIAANLEGAIRKYPGMLHDWPPQITASALDLLSQLLDPNPQTRVSPQEALSHPFCSW</sequence>
<dbReference type="STRING" id="431595.K3X751"/>
<dbReference type="GO" id="GO:0004674">
    <property type="term" value="F:protein serine/threonine kinase activity"/>
    <property type="evidence" value="ECO:0007669"/>
    <property type="project" value="TreeGrafter"/>
</dbReference>
<dbReference type="InterPro" id="IPR011009">
    <property type="entry name" value="Kinase-like_dom_sf"/>
</dbReference>
<feature type="compositionally biased region" description="Gly residues" evidence="1">
    <location>
        <begin position="99"/>
        <end position="108"/>
    </location>
</feature>
<dbReference type="SUPFAM" id="SSF56112">
    <property type="entry name" value="Protein kinase-like (PK-like)"/>
    <property type="match status" value="1"/>
</dbReference>
<dbReference type="VEuPathDB" id="FungiDB:PYU1_G013023"/>
<dbReference type="SMART" id="SM00220">
    <property type="entry name" value="S_TKc"/>
    <property type="match status" value="1"/>
</dbReference>
<dbReference type="GO" id="GO:0005634">
    <property type="term" value="C:nucleus"/>
    <property type="evidence" value="ECO:0007669"/>
    <property type="project" value="TreeGrafter"/>
</dbReference>
<evidence type="ECO:0000256" key="1">
    <source>
        <dbReference type="SAM" id="MobiDB-lite"/>
    </source>
</evidence>
<reference evidence="4" key="2">
    <citation type="submission" date="2010-04" db="EMBL/GenBank/DDBJ databases">
        <authorList>
            <person name="Buell R."/>
            <person name="Hamilton J."/>
            <person name="Hostetler J."/>
        </authorList>
    </citation>
    <scope>NUCLEOTIDE SEQUENCE [LARGE SCALE GENOMIC DNA]</scope>
    <source>
        <strain evidence="4">DAOM:BR144</strain>
    </source>
</reference>
<organism evidence="3 4">
    <name type="scientific">Globisporangium ultimum (strain ATCC 200006 / CBS 805.95 / DAOM BR144)</name>
    <name type="common">Pythium ultimum</name>
    <dbReference type="NCBI Taxonomy" id="431595"/>
    <lineage>
        <taxon>Eukaryota</taxon>
        <taxon>Sar</taxon>
        <taxon>Stramenopiles</taxon>
        <taxon>Oomycota</taxon>
        <taxon>Peronosporomycetes</taxon>
        <taxon>Pythiales</taxon>
        <taxon>Pythiaceae</taxon>
        <taxon>Globisporangium</taxon>
    </lineage>
</organism>
<feature type="domain" description="Protein kinase" evidence="2">
    <location>
        <begin position="1"/>
        <end position="259"/>
    </location>
</feature>
<evidence type="ECO:0000313" key="3">
    <source>
        <dbReference type="EnsemblProtists" id="PYU1_T013050"/>
    </source>
</evidence>
<feature type="region of interest" description="Disordered" evidence="1">
    <location>
        <begin position="95"/>
        <end position="131"/>
    </location>
</feature>
<protein>
    <recommendedName>
        <fullName evidence="2">Protein kinase domain-containing protein</fullName>
    </recommendedName>
</protein>
<dbReference type="EnsemblProtists" id="PYU1_T013050">
    <property type="protein sequence ID" value="PYU1_T013050"/>
    <property type="gene ID" value="PYU1_G013023"/>
</dbReference>
<evidence type="ECO:0000313" key="4">
    <source>
        <dbReference type="Proteomes" id="UP000019132"/>
    </source>
</evidence>
<dbReference type="AlphaFoldDB" id="K3X751"/>
<dbReference type="PROSITE" id="PS00108">
    <property type="entry name" value="PROTEIN_KINASE_ST"/>
    <property type="match status" value="1"/>
</dbReference>
<dbReference type="eggNOG" id="KOG0671">
    <property type="taxonomic scope" value="Eukaryota"/>
</dbReference>
<name>K3X751_GLOUD</name>
<dbReference type="InterPro" id="IPR008271">
    <property type="entry name" value="Ser/Thr_kinase_AS"/>
</dbReference>
<dbReference type="EMBL" id="GL376570">
    <property type="status" value="NOT_ANNOTATED_CDS"/>
    <property type="molecule type" value="Genomic_DNA"/>
</dbReference>
<dbReference type="HOGENOM" id="CLU_1067423_0_0_1"/>
<dbReference type="InterPro" id="IPR000719">
    <property type="entry name" value="Prot_kinase_dom"/>
</dbReference>
<reference evidence="3" key="3">
    <citation type="submission" date="2015-02" db="UniProtKB">
        <authorList>
            <consortium name="EnsemblProtists"/>
        </authorList>
    </citation>
    <scope>IDENTIFICATION</scope>
    <source>
        <strain evidence="3">DAOM BR144</strain>
    </source>
</reference>
<dbReference type="GO" id="GO:0005524">
    <property type="term" value="F:ATP binding"/>
    <property type="evidence" value="ECO:0007669"/>
    <property type="project" value="InterPro"/>
</dbReference>
<dbReference type="Proteomes" id="UP000019132">
    <property type="component" value="Unassembled WGS sequence"/>
</dbReference>
<dbReference type="PANTHER" id="PTHR44167:SF24">
    <property type="entry name" value="SERINE_THREONINE-PROTEIN KINASE CHK2"/>
    <property type="match status" value="1"/>
</dbReference>
<dbReference type="PANTHER" id="PTHR44167">
    <property type="entry name" value="OVARIAN-SPECIFIC SERINE/THREONINE-PROTEIN KINASE LOK-RELATED"/>
    <property type="match status" value="1"/>
</dbReference>
<keyword evidence="4" id="KW-1185">Reference proteome</keyword>
<dbReference type="InParanoid" id="K3X751"/>
<dbReference type="PROSITE" id="PS50011">
    <property type="entry name" value="PROTEIN_KINASE_DOM"/>
    <property type="match status" value="1"/>
</dbReference>
<reference evidence="4" key="1">
    <citation type="journal article" date="2010" name="Genome Biol.">
        <title>Genome sequence of the necrotrophic plant pathogen Pythium ultimum reveals original pathogenicity mechanisms and effector repertoire.</title>
        <authorList>
            <person name="Levesque C.A."/>
            <person name="Brouwer H."/>
            <person name="Cano L."/>
            <person name="Hamilton J.P."/>
            <person name="Holt C."/>
            <person name="Huitema E."/>
            <person name="Raffaele S."/>
            <person name="Robideau G.P."/>
            <person name="Thines M."/>
            <person name="Win J."/>
            <person name="Zerillo M.M."/>
            <person name="Beakes G.W."/>
            <person name="Boore J.L."/>
            <person name="Busam D."/>
            <person name="Dumas B."/>
            <person name="Ferriera S."/>
            <person name="Fuerstenberg S.I."/>
            <person name="Gachon C.M."/>
            <person name="Gaulin E."/>
            <person name="Govers F."/>
            <person name="Grenville-Briggs L."/>
            <person name="Horner N."/>
            <person name="Hostetler J."/>
            <person name="Jiang R.H."/>
            <person name="Johnson J."/>
            <person name="Krajaejun T."/>
            <person name="Lin H."/>
            <person name="Meijer H.J."/>
            <person name="Moore B."/>
            <person name="Morris P."/>
            <person name="Phuntmart V."/>
            <person name="Puiu D."/>
            <person name="Shetty J."/>
            <person name="Stajich J.E."/>
            <person name="Tripathy S."/>
            <person name="Wawra S."/>
            <person name="van West P."/>
            <person name="Whitty B.R."/>
            <person name="Coutinho P.M."/>
            <person name="Henrissat B."/>
            <person name="Martin F."/>
            <person name="Thomas P.D."/>
            <person name="Tyler B.M."/>
            <person name="De Vries R.P."/>
            <person name="Kamoun S."/>
            <person name="Yandell M."/>
            <person name="Tisserat N."/>
            <person name="Buell C.R."/>
        </authorList>
    </citation>
    <scope>NUCLEOTIDE SEQUENCE</scope>
    <source>
        <strain evidence="4">DAOM:BR144</strain>
    </source>
</reference>
<dbReference type="GO" id="GO:0044773">
    <property type="term" value="P:mitotic DNA damage checkpoint signaling"/>
    <property type="evidence" value="ECO:0007669"/>
    <property type="project" value="TreeGrafter"/>
</dbReference>
<proteinExistence type="predicted"/>
<evidence type="ECO:0000259" key="2">
    <source>
        <dbReference type="PROSITE" id="PS50011"/>
    </source>
</evidence>
<dbReference type="Gene3D" id="1.10.510.10">
    <property type="entry name" value="Transferase(Phosphotransferase) domain 1"/>
    <property type="match status" value="1"/>
</dbReference>